<gene>
    <name evidence="1" type="ORF">DPQ25_14210</name>
</gene>
<proteinExistence type="predicted"/>
<dbReference type="RefSeq" id="WP_112333830.1">
    <property type="nucleotide sequence ID" value="NZ_JADPHD010000025.1"/>
</dbReference>
<dbReference type="Proteomes" id="UP000249377">
    <property type="component" value="Unassembled WGS sequence"/>
</dbReference>
<name>A0A328U9H0_9FIRM</name>
<accession>A0A328U9H0</accession>
<dbReference type="AlphaFoldDB" id="A0A328U9H0"/>
<protein>
    <submittedName>
        <fullName evidence="1">Uncharacterized protein</fullName>
    </submittedName>
</protein>
<evidence type="ECO:0000313" key="2">
    <source>
        <dbReference type="Proteomes" id="UP000249377"/>
    </source>
</evidence>
<sequence>MNGVSFYLVGIDERKVFFQNGKVCCRECPYCKSKTVNGHLRILCIRTYEPLMELDKLGADCPLSFTGEIVGKKEQKWESP</sequence>
<comment type="caution">
    <text evidence="1">The sequence shown here is derived from an EMBL/GenBank/DDBJ whole genome shotgun (WGS) entry which is preliminary data.</text>
</comment>
<keyword evidence="2" id="KW-1185">Reference proteome</keyword>
<evidence type="ECO:0000313" key="1">
    <source>
        <dbReference type="EMBL" id="RAQ21781.1"/>
    </source>
</evidence>
<dbReference type="EMBL" id="QLYR01000026">
    <property type="protein sequence ID" value="RAQ21781.1"/>
    <property type="molecule type" value="Genomic_DNA"/>
</dbReference>
<organism evidence="1 2">
    <name type="scientific">Hydrogeniiclostridium mannosilyticum</name>
    <dbReference type="NCBI Taxonomy" id="2764322"/>
    <lineage>
        <taxon>Bacteria</taxon>
        <taxon>Bacillati</taxon>
        <taxon>Bacillota</taxon>
        <taxon>Clostridia</taxon>
        <taxon>Eubacteriales</taxon>
        <taxon>Acutalibacteraceae</taxon>
        <taxon>Hydrogeniiclostridium</taxon>
    </lineage>
</organism>
<reference evidence="1 2" key="1">
    <citation type="submission" date="2018-06" db="EMBL/GenBank/DDBJ databases">
        <title>Noncontiguous genome sequence of Ruminococcaceae bacterium ASD2818.</title>
        <authorList>
            <person name="Chaplin A.V."/>
            <person name="Sokolova S.R."/>
            <person name="Kochetkova T.O."/>
            <person name="Goltsov A.Y."/>
            <person name="Trofimov D.Y."/>
            <person name="Efimov B.A."/>
        </authorList>
    </citation>
    <scope>NUCLEOTIDE SEQUENCE [LARGE SCALE GENOMIC DNA]</scope>
    <source>
        <strain evidence="1 2">ASD2818</strain>
    </source>
</reference>